<dbReference type="Gene3D" id="1.10.10.10">
    <property type="entry name" value="Winged helix-like DNA-binding domain superfamily/Winged helix DNA-binding domain"/>
    <property type="match status" value="1"/>
</dbReference>
<evidence type="ECO:0000256" key="1">
    <source>
        <dbReference type="ARBA" id="ARBA00023015"/>
    </source>
</evidence>
<dbReference type="GO" id="GO:0003700">
    <property type="term" value="F:DNA-binding transcription factor activity"/>
    <property type="evidence" value="ECO:0007669"/>
    <property type="project" value="InterPro"/>
</dbReference>
<gene>
    <name evidence="5" type="ORF">HDA39_000105</name>
</gene>
<name>A0A7W9MR92_9ACTN</name>
<dbReference type="PROSITE" id="PS50949">
    <property type="entry name" value="HTH_GNTR"/>
    <property type="match status" value="1"/>
</dbReference>
<dbReference type="PANTHER" id="PTHR44846:SF17">
    <property type="entry name" value="GNTR-FAMILY TRANSCRIPTIONAL REGULATOR"/>
    <property type="match status" value="1"/>
</dbReference>
<keyword evidence="3" id="KW-0804">Transcription</keyword>
<feature type="domain" description="HTH gntR-type" evidence="4">
    <location>
        <begin position="1"/>
        <end position="69"/>
    </location>
</feature>
<dbReference type="EMBL" id="JACHMY010000001">
    <property type="protein sequence ID" value="MBB5833371.1"/>
    <property type="molecule type" value="Genomic_DNA"/>
</dbReference>
<dbReference type="Pfam" id="PF00392">
    <property type="entry name" value="GntR"/>
    <property type="match status" value="1"/>
</dbReference>
<proteinExistence type="predicted"/>
<keyword evidence="2 5" id="KW-0238">DNA-binding</keyword>
<dbReference type="Proteomes" id="UP000549971">
    <property type="component" value="Unassembled WGS sequence"/>
</dbReference>
<organism evidence="5 6">
    <name type="scientific">Kribbella italica</name>
    <dbReference type="NCBI Taxonomy" id="1540520"/>
    <lineage>
        <taxon>Bacteria</taxon>
        <taxon>Bacillati</taxon>
        <taxon>Actinomycetota</taxon>
        <taxon>Actinomycetes</taxon>
        <taxon>Propionibacteriales</taxon>
        <taxon>Kribbellaceae</taxon>
        <taxon>Kribbella</taxon>
    </lineage>
</organism>
<protein>
    <submittedName>
        <fullName evidence="5">DNA-binding GntR family transcriptional regulator</fullName>
    </submittedName>
</protein>
<dbReference type="PANTHER" id="PTHR44846">
    <property type="entry name" value="MANNOSYL-D-GLYCERATE TRANSPORT/METABOLISM SYSTEM REPRESSOR MNGR-RELATED"/>
    <property type="match status" value="1"/>
</dbReference>
<keyword evidence="1" id="KW-0805">Transcription regulation</keyword>
<dbReference type="RefSeq" id="WP_184793267.1">
    <property type="nucleotide sequence ID" value="NZ_JACHMY010000001.1"/>
</dbReference>
<evidence type="ECO:0000313" key="6">
    <source>
        <dbReference type="Proteomes" id="UP000549971"/>
    </source>
</evidence>
<reference evidence="5 6" key="1">
    <citation type="submission" date="2020-08" db="EMBL/GenBank/DDBJ databases">
        <title>Sequencing the genomes of 1000 actinobacteria strains.</title>
        <authorList>
            <person name="Klenk H.-P."/>
        </authorList>
    </citation>
    <scope>NUCLEOTIDE SEQUENCE [LARGE SCALE GENOMIC DNA]</scope>
    <source>
        <strain evidence="5 6">DSM 28967</strain>
    </source>
</reference>
<dbReference type="InterPro" id="IPR036390">
    <property type="entry name" value="WH_DNA-bd_sf"/>
</dbReference>
<evidence type="ECO:0000259" key="4">
    <source>
        <dbReference type="PROSITE" id="PS50949"/>
    </source>
</evidence>
<dbReference type="SUPFAM" id="SSF46785">
    <property type="entry name" value="Winged helix' DNA-binding domain"/>
    <property type="match status" value="1"/>
</dbReference>
<sequence>MTGYREIADELRSAISRGDYPVDSTLPRQADLAEHYGTTVKTVRAAISVLAAEGMVTPVRRRGTVVTSSRPRAYVDPAEGIAEPADRLAARIAAALTLYEQEKRDGVTGSVTGEGAYS</sequence>
<dbReference type="CDD" id="cd07377">
    <property type="entry name" value="WHTH_GntR"/>
    <property type="match status" value="1"/>
</dbReference>
<dbReference type="InterPro" id="IPR000524">
    <property type="entry name" value="Tscrpt_reg_HTH_GntR"/>
</dbReference>
<dbReference type="InterPro" id="IPR036388">
    <property type="entry name" value="WH-like_DNA-bd_sf"/>
</dbReference>
<evidence type="ECO:0000313" key="5">
    <source>
        <dbReference type="EMBL" id="MBB5833371.1"/>
    </source>
</evidence>
<dbReference type="GO" id="GO:0045892">
    <property type="term" value="P:negative regulation of DNA-templated transcription"/>
    <property type="evidence" value="ECO:0007669"/>
    <property type="project" value="TreeGrafter"/>
</dbReference>
<evidence type="ECO:0000256" key="2">
    <source>
        <dbReference type="ARBA" id="ARBA00023125"/>
    </source>
</evidence>
<accession>A0A7W9MR92</accession>
<keyword evidence="6" id="KW-1185">Reference proteome</keyword>
<dbReference type="AlphaFoldDB" id="A0A7W9MR92"/>
<evidence type="ECO:0000256" key="3">
    <source>
        <dbReference type="ARBA" id="ARBA00023163"/>
    </source>
</evidence>
<dbReference type="SMART" id="SM00345">
    <property type="entry name" value="HTH_GNTR"/>
    <property type="match status" value="1"/>
</dbReference>
<comment type="caution">
    <text evidence="5">The sequence shown here is derived from an EMBL/GenBank/DDBJ whole genome shotgun (WGS) entry which is preliminary data.</text>
</comment>
<dbReference type="InterPro" id="IPR050679">
    <property type="entry name" value="Bact_HTH_transcr_reg"/>
</dbReference>
<dbReference type="GO" id="GO:0003677">
    <property type="term" value="F:DNA binding"/>
    <property type="evidence" value="ECO:0007669"/>
    <property type="project" value="UniProtKB-KW"/>
</dbReference>